<feature type="compositionally biased region" description="Low complexity" evidence="4">
    <location>
        <begin position="62"/>
        <end position="73"/>
    </location>
</feature>
<keyword evidence="8" id="KW-1185">Reference proteome</keyword>
<feature type="domain" description="Serine/threonine-protein phosphatase 4 regulatory subunit 3-like central" evidence="5">
    <location>
        <begin position="304"/>
        <end position="800"/>
    </location>
</feature>
<evidence type="ECO:0000256" key="3">
    <source>
        <dbReference type="ARBA" id="ARBA00023242"/>
    </source>
</evidence>
<evidence type="ECO:0000313" key="8">
    <source>
        <dbReference type="Proteomes" id="UP000005239"/>
    </source>
</evidence>
<name>A0A2A6C166_PRIPA</name>
<dbReference type="GO" id="GO:0010165">
    <property type="term" value="P:response to X-ray"/>
    <property type="evidence" value="ECO:0007669"/>
    <property type="project" value="EnsemblMetazoa"/>
</dbReference>
<reference evidence="7" key="2">
    <citation type="submission" date="2022-06" db="UniProtKB">
        <authorList>
            <consortium name="EnsemblMetazoa"/>
        </authorList>
    </citation>
    <scope>IDENTIFICATION</scope>
    <source>
        <strain evidence="7">PS312</strain>
    </source>
</reference>
<dbReference type="GO" id="GO:0005654">
    <property type="term" value="C:nucleoplasm"/>
    <property type="evidence" value="ECO:0000318"/>
    <property type="project" value="GO_Central"/>
</dbReference>
<dbReference type="GO" id="GO:2000779">
    <property type="term" value="P:regulation of double-strand break repair"/>
    <property type="evidence" value="ECO:0000318"/>
    <property type="project" value="GO_Central"/>
</dbReference>
<dbReference type="Pfam" id="PF04802">
    <property type="entry name" value="PP4R3"/>
    <property type="match status" value="1"/>
</dbReference>
<feature type="compositionally biased region" description="Acidic residues" evidence="4">
    <location>
        <begin position="844"/>
        <end position="859"/>
    </location>
</feature>
<feature type="region of interest" description="Disordered" evidence="4">
    <location>
        <begin position="113"/>
        <end position="168"/>
    </location>
</feature>
<feature type="compositionally biased region" description="Basic and acidic residues" evidence="4">
    <location>
        <begin position="802"/>
        <end position="843"/>
    </location>
</feature>
<feature type="domain" description="PP4R3 EVH1-like" evidence="6">
    <location>
        <begin position="198"/>
        <end position="235"/>
    </location>
</feature>
<dbReference type="InterPro" id="IPR016024">
    <property type="entry name" value="ARM-type_fold"/>
</dbReference>
<feature type="compositionally biased region" description="Low complexity" evidence="4">
    <location>
        <begin position="960"/>
        <end position="983"/>
    </location>
</feature>
<organism evidence="7 8">
    <name type="scientific">Pristionchus pacificus</name>
    <name type="common">Parasitic nematode worm</name>
    <dbReference type="NCBI Taxonomy" id="54126"/>
    <lineage>
        <taxon>Eukaryota</taxon>
        <taxon>Metazoa</taxon>
        <taxon>Ecdysozoa</taxon>
        <taxon>Nematoda</taxon>
        <taxon>Chromadorea</taxon>
        <taxon>Rhabditida</taxon>
        <taxon>Rhabditina</taxon>
        <taxon>Diplogasteromorpha</taxon>
        <taxon>Diplogasteroidea</taxon>
        <taxon>Neodiplogasteridae</taxon>
        <taxon>Pristionchus</taxon>
    </lineage>
</organism>
<reference evidence="8" key="1">
    <citation type="journal article" date="2008" name="Nat. Genet.">
        <title>The Pristionchus pacificus genome provides a unique perspective on nematode lifestyle and parasitism.</title>
        <authorList>
            <person name="Dieterich C."/>
            <person name="Clifton S.W."/>
            <person name="Schuster L.N."/>
            <person name="Chinwalla A."/>
            <person name="Delehaunty K."/>
            <person name="Dinkelacker I."/>
            <person name="Fulton L."/>
            <person name="Fulton R."/>
            <person name="Godfrey J."/>
            <person name="Minx P."/>
            <person name="Mitreva M."/>
            <person name="Roeseler W."/>
            <person name="Tian H."/>
            <person name="Witte H."/>
            <person name="Yang S.P."/>
            <person name="Wilson R.K."/>
            <person name="Sommer R.J."/>
        </authorList>
    </citation>
    <scope>NUCLEOTIDE SEQUENCE [LARGE SCALE GENOMIC DNA]</scope>
    <source>
        <strain evidence="8">PS312</strain>
    </source>
</reference>
<feature type="region of interest" description="Disordered" evidence="4">
    <location>
        <begin position="802"/>
        <end position="917"/>
    </location>
</feature>
<dbReference type="AlphaFoldDB" id="A0A2A6C166"/>
<dbReference type="GO" id="GO:0072542">
    <property type="term" value="F:protein phosphatase activator activity"/>
    <property type="evidence" value="ECO:0000318"/>
    <property type="project" value="GO_Central"/>
</dbReference>
<dbReference type="GO" id="GO:0009411">
    <property type="term" value="P:response to UV"/>
    <property type="evidence" value="ECO:0007669"/>
    <property type="project" value="EnsemblMetazoa"/>
</dbReference>
<sequence>MTHPLTGVSSLQLEQCVTSDGKVSRCCPREEGRRSIDTRLIPDLPCLPYPSLKPVTIGAQQSSSSSSSSFGSSYEIETPSLHHTDHCCPNFPSTSSSSDLAALADLALEHLCEGDGSTSTSSSDSSSLSPPSSPSPPDHSPPDSAATSSGSRRRRRSPSPPRSPPSMFSSFHSLSELAFANIAPVNFHLDPMFDRCSTSNETLIVWSESDTTDLALSFQEKTGCEELWTRICEVQGKDPKECVVGGNNENDDGEEGESSDGASGSGSDRGRRGNGSGSNNAYNNRAKQLSQEQMPPFEMARLQEIEYIFNQGAGSGIAKEKLATAIESLDYIPKMCDVFKMCEDIENKKGLECIFHICKHMFMLNKNSIIEILLHDDNLKDIIGILEYDPINKEPKPHREFLYEKAHFKQILPMSNDALRDKIHQAYRVQYVQDVCLPAPSLFEENNLSVLNSYIFFLRVDIVTMVQESEDLMTALFKELVDPVCLPARRRELSAFLKELCALSGALQQTGTNSKEAFYKALLNHDVLRAIEPTFRGKDGLTKQTMTEILHMVSEYNSQAVREFIIHQSKDKADDDILLNLLLKHIVTDRDPELSSATMMLQVMRLLLDPEHMAQKGEKNDFLHIFYSKCLPTLTASLLEIVDGVTKPKKDDYHTAKKLSLVLRLLNFCVSHHALPMRTFVIRRDLLNKVLVLLNSRHHFLALYALKLLRSVIQQKDEFYYNYVTEKNVFDKVVECLEDNGRRNNLLNSSVIELFEFMRQVPFQEDMKPVIYHIVERHGERLSEHNYVKTFRDLKTRYDQHKNREEELRRQREERESGSSYSRREEEEMRWKSREREMEKEEQWFDNDDDEDEEEEEKEKEEKEREEKKRQERSKAPGPSPGRKSGAEPMFPKMKSAKQDEEEAGVFGGGSTPKLSSALGLGALANAPKIVIKVIQSEGTRSRSPSPGTIPPREDEVSSSHEASSSTSSAATAAGATSPSGAAQKRPAPATSPSGDVPKKGLVEYDDSDSDPEEATEETGGVTGDDAVPSSSTGSPTMDETECAAAAATTGTTAGGGGGGGEGKRKRERRETEEDVSSTSGDDERDAAAAKKQARKRESTDADDMSTKRIRVDDDDKEDDVITPPVDQPVDAQ</sequence>
<feature type="compositionally biased region" description="Low complexity" evidence="4">
    <location>
        <begin position="1043"/>
        <end position="1052"/>
    </location>
</feature>
<accession>A0A2A6C166</accession>
<comment type="subcellular location">
    <subcellularLocation>
        <location evidence="1">Nucleus</location>
    </subcellularLocation>
</comment>
<feature type="region of interest" description="Disordered" evidence="4">
    <location>
        <begin position="57"/>
        <end position="76"/>
    </location>
</feature>
<feature type="compositionally biased region" description="Acidic residues" evidence="4">
    <location>
        <begin position="1004"/>
        <end position="1017"/>
    </location>
</feature>
<proteinExistence type="inferred from homology"/>
<dbReference type="PANTHER" id="PTHR23318:SF0">
    <property type="entry name" value="SERINE_THREONINE-PROTEIN PHOSPHATASE 4 REGULATORY SUBUNIT 3"/>
    <property type="match status" value="1"/>
</dbReference>
<dbReference type="GO" id="GO:0030289">
    <property type="term" value="C:protein phosphatase 4 complex"/>
    <property type="evidence" value="ECO:0000318"/>
    <property type="project" value="GO_Central"/>
</dbReference>
<feature type="compositionally biased region" description="Acidic residues" evidence="4">
    <location>
        <begin position="249"/>
        <end position="258"/>
    </location>
</feature>
<dbReference type="SUPFAM" id="SSF48371">
    <property type="entry name" value="ARM repeat"/>
    <property type="match status" value="1"/>
</dbReference>
<dbReference type="Proteomes" id="UP000005239">
    <property type="component" value="Unassembled WGS sequence"/>
</dbReference>
<evidence type="ECO:0000256" key="2">
    <source>
        <dbReference type="ARBA" id="ARBA00008809"/>
    </source>
</evidence>
<comment type="similarity">
    <text evidence="2">Belongs to the SMEK family.</text>
</comment>
<dbReference type="GO" id="GO:0042742">
    <property type="term" value="P:defense response to bacterium"/>
    <property type="evidence" value="ECO:0007669"/>
    <property type="project" value="EnsemblMetazoa"/>
</dbReference>
<dbReference type="PANTHER" id="PTHR23318">
    <property type="entry name" value="ATP SYNTHASE GAMMA-RELATED"/>
    <property type="match status" value="1"/>
</dbReference>
<feature type="compositionally biased region" description="Polar residues" evidence="4">
    <location>
        <begin position="1029"/>
        <end position="1038"/>
    </location>
</feature>
<dbReference type="Gene3D" id="2.30.29.30">
    <property type="entry name" value="Pleckstrin-homology domain (PH domain)/Phosphotyrosine-binding domain (PTB)"/>
    <property type="match status" value="1"/>
</dbReference>
<evidence type="ECO:0000259" key="6">
    <source>
        <dbReference type="Pfam" id="PF22972"/>
    </source>
</evidence>
<dbReference type="InterPro" id="IPR006887">
    <property type="entry name" value="P4R3-like_central_dom"/>
</dbReference>
<feature type="compositionally biased region" description="Basic and acidic residues" evidence="4">
    <location>
        <begin position="1096"/>
        <end position="1114"/>
    </location>
</feature>
<protein>
    <submittedName>
        <fullName evidence="7">Smk-1</fullName>
    </submittedName>
</protein>
<feature type="compositionally biased region" description="Basic and acidic residues" evidence="4">
    <location>
        <begin position="860"/>
        <end position="875"/>
    </location>
</feature>
<feature type="region of interest" description="Disordered" evidence="4">
    <location>
        <begin position="239"/>
        <end position="283"/>
    </location>
</feature>
<evidence type="ECO:0000259" key="5">
    <source>
        <dbReference type="Pfam" id="PF04802"/>
    </source>
</evidence>
<feature type="compositionally biased region" description="Low complexity" evidence="4">
    <location>
        <begin position="117"/>
        <end position="130"/>
    </location>
</feature>
<dbReference type="InterPro" id="IPR051137">
    <property type="entry name" value="PP4R3-like"/>
</dbReference>
<dbReference type="Pfam" id="PF22972">
    <property type="entry name" value="EVH1_PP4R3"/>
    <property type="match status" value="1"/>
</dbReference>
<evidence type="ECO:0000256" key="4">
    <source>
        <dbReference type="SAM" id="MobiDB-lite"/>
    </source>
</evidence>
<feature type="compositionally biased region" description="Polar residues" evidence="4">
    <location>
        <begin position="937"/>
        <end position="947"/>
    </location>
</feature>
<dbReference type="InterPro" id="IPR011993">
    <property type="entry name" value="PH-like_dom_sf"/>
</dbReference>
<dbReference type="GO" id="GO:1904290">
    <property type="term" value="P:negative regulation of mitotic DNA damage checkpoint"/>
    <property type="evidence" value="ECO:0007669"/>
    <property type="project" value="EnsemblMetazoa"/>
</dbReference>
<evidence type="ECO:0000256" key="1">
    <source>
        <dbReference type="ARBA" id="ARBA00004123"/>
    </source>
</evidence>
<feature type="compositionally biased region" description="Acidic residues" evidence="4">
    <location>
        <begin position="1073"/>
        <end position="1085"/>
    </location>
</feature>
<evidence type="ECO:0000313" key="7">
    <source>
        <dbReference type="EnsemblMetazoa" id="PPA42219.1"/>
    </source>
</evidence>
<gene>
    <name evidence="7" type="primary">WBGene00280588</name>
</gene>
<keyword evidence="3" id="KW-0539">Nucleus</keyword>
<feature type="region of interest" description="Disordered" evidence="4">
    <location>
        <begin position="936"/>
        <end position="1133"/>
    </location>
</feature>
<accession>A0A8R1Z049</accession>
<dbReference type="GO" id="GO:0006974">
    <property type="term" value="P:DNA damage response"/>
    <property type="evidence" value="ECO:0000318"/>
    <property type="project" value="GO_Central"/>
</dbReference>
<dbReference type="EnsemblMetazoa" id="PPA42219.1">
    <property type="protein sequence ID" value="PPA42219.1"/>
    <property type="gene ID" value="WBGene00280588"/>
</dbReference>
<dbReference type="InterPro" id="IPR055236">
    <property type="entry name" value="EVH1_PP4R3"/>
</dbReference>
<feature type="compositionally biased region" description="Basic and acidic residues" evidence="4">
    <location>
        <begin position="1062"/>
        <end position="1072"/>
    </location>
</feature>